<keyword evidence="4" id="KW-1185">Reference proteome</keyword>
<feature type="region of interest" description="Disordered" evidence="2">
    <location>
        <begin position="160"/>
        <end position="186"/>
    </location>
</feature>
<dbReference type="OrthoDB" id="4161589at2759"/>
<comment type="caution">
    <text evidence="3">The sequence shown here is derived from an EMBL/GenBank/DDBJ whole genome shotgun (WGS) entry which is preliminary data.</text>
</comment>
<evidence type="ECO:0000256" key="1">
    <source>
        <dbReference type="SAM" id="Coils"/>
    </source>
</evidence>
<feature type="coiled-coil region" evidence="1">
    <location>
        <begin position="82"/>
        <end position="116"/>
    </location>
</feature>
<evidence type="ECO:0000313" key="4">
    <source>
        <dbReference type="Proteomes" id="UP000582016"/>
    </source>
</evidence>
<accession>A0A8H5K114</accession>
<dbReference type="PANTHER" id="PTHR37012:SF2">
    <property type="entry name" value="BZIP DOMAIN-CONTAINING PROTEIN-RELATED"/>
    <property type="match status" value="1"/>
</dbReference>
<protein>
    <submittedName>
        <fullName evidence="3">Bzip transcription factor</fullName>
    </submittedName>
</protein>
<dbReference type="PANTHER" id="PTHR37012">
    <property type="entry name" value="B-ZIP TRANSCRIPTION FACTOR (EUROFUNG)-RELATED"/>
    <property type="match status" value="1"/>
</dbReference>
<reference evidence="3 4" key="1">
    <citation type="submission" date="2020-05" db="EMBL/GenBank/DDBJ databases">
        <title>Identification and distribution of gene clusters putatively required for synthesis of sphingolipid metabolism inhibitors in phylogenetically diverse species of the filamentous fungus Fusarium.</title>
        <authorList>
            <person name="Kim H.-S."/>
            <person name="Busman M."/>
            <person name="Brown D.W."/>
            <person name="Divon H."/>
            <person name="Uhlig S."/>
            <person name="Proctor R.H."/>
        </authorList>
    </citation>
    <scope>NUCLEOTIDE SEQUENCE [LARGE SCALE GENOMIC DNA]</scope>
    <source>
        <strain evidence="3 4">NRRL 13617</strain>
    </source>
</reference>
<name>A0A8H5K114_9HYPO</name>
<sequence>MPIPYKSDGGTLHPALELAKPGHYFCETNYSFDEEVRKQLSDLRFMLIFLSTSFMSASPPSGSSKRRVRTEAQMSQKRLADRVKHRENRQEHKQRMERMEADIAQIRKNLDTVSAQLRTLPQLSADLVALQQRSSQKPPGEAYEMDTSVETPDFPAGRRAATAGGAPCATADHHDIPPAEVPEEMSSLFPTPSHVDCRCGVQHHSQADCLEYRSFAILYESHAAFPKDPLHARSLPRNPELPNMTLHSYGDNAVTCFLTSFLKGFEMASVETLFGVYFFAYRLMRWRLHPDPMTLKDVPPWLLPTEVQNTYPHPVSIDYIPWPDLRDFLCTNPRIKSRHSVKIYLESLQLKWPPGCPLMAVEGGQVCVSPEFEAIACDLNNWELGPPWLEAFPRLVSLVHP</sequence>
<dbReference type="AlphaFoldDB" id="A0A8H5K114"/>
<gene>
    <name evidence="3" type="ORF">FPHYL_4541</name>
</gene>
<keyword evidence="1" id="KW-0175">Coiled coil</keyword>
<feature type="compositionally biased region" description="Low complexity" evidence="2">
    <location>
        <begin position="160"/>
        <end position="170"/>
    </location>
</feature>
<dbReference type="EMBL" id="JAAOAQ010000143">
    <property type="protein sequence ID" value="KAF5564814.1"/>
    <property type="molecule type" value="Genomic_DNA"/>
</dbReference>
<dbReference type="Pfam" id="PF11905">
    <property type="entry name" value="DUF3425"/>
    <property type="match status" value="1"/>
</dbReference>
<dbReference type="InterPro" id="IPR021833">
    <property type="entry name" value="DUF3425"/>
</dbReference>
<evidence type="ECO:0000256" key="2">
    <source>
        <dbReference type="SAM" id="MobiDB-lite"/>
    </source>
</evidence>
<organism evidence="3 4">
    <name type="scientific">Fusarium phyllophilum</name>
    <dbReference type="NCBI Taxonomy" id="47803"/>
    <lineage>
        <taxon>Eukaryota</taxon>
        <taxon>Fungi</taxon>
        <taxon>Dikarya</taxon>
        <taxon>Ascomycota</taxon>
        <taxon>Pezizomycotina</taxon>
        <taxon>Sordariomycetes</taxon>
        <taxon>Hypocreomycetidae</taxon>
        <taxon>Hypocreales</taxon>
        <taxon>Nectriaceae</taxon>
        <taxon>Fusarium</taxon>
        <taxon>Fusarium fujikuroi species complex</taxon>
    </lineage>
</organism>
<proteinExistence type="predicted"/>
<dbReference type="Proteomes" id="UP000582016">
    <property type="component" value="Unassembled WGS sequence"/>
</dbReference>
<evidence type="ECO:0000313" key="3">
    <source>
        <dbReference type="EMBL" id="KAF5564814.1"/>
    </source>
</evidence>